<dbReference type="RefSeq" id="WP_235177546.1">
    <property type="nucleotide sequence ID" value="NZ_JAKFFV010000004.1"/>
</dbReference>
<dbReference type="AlphaFoldDB" id="A0A9X1QC44"/>
<protein>
    <submittedName>
        <fullName evidence="1">Uncharacterized protein</fullName>
    </submittedName>
</protein>
<evidence type="ECO:0000313" key="1">
    <source>
        <dbReference type="EMBL" id="MCF2498411.1"/>
    </source>
</evidence>
<evidence type="ECO:0000313" key="2">
    <source>
        <dbReference type="Proteomes" id="UP001139411"/>
    </source>
</evidence>
<comment type="caution">
    <text evidence="1">The sequence shown here is derived from an EMBL/GenBank/DDBJ whole genome shotgun (WGS) entry which is preliminary data.</text>
</comment>
<gene>
    <name evidence="1" type="ORF">L0661_08840</name>
</gene>
<dbReference type="EMBL" id="JAKFFV010000004">
    <property type="protein sequence ID" value="MCF2498411.1"/>
    <property type="molecule type" value="Genomic_DNA"/>
</dbReference>
<sequence>MKAISNPESEAIRSRFFQAMQELRARKLGSIYEFAKKYDLDTSNIRKLKTAERQPIPGWYLAAIVKDYGISAEWLLLGKGDPFTQH</sequence>
<reference evidence="1" key="1">
    <citation type="submission" date="2022-01" db="EMBL/GenBank/DDBJ databases">
        <title>Novel species in genus Dyadobacter.</title>
        <authorList>
            <person name="Ma C."/>
        </authorList>
    </citation>
    <scope>NUCLEOTIDE SEQUENCE</scope>
    <source>
        <strain evidence="1">CY357</strain>
    </source>
</reference>
<dbReference type="GO" id="GO:0003677">
    <property type="term" value="F:DNA binding"/>
    <property type="evidence" value="ECO:0007669"/>
    <property type="project" value="InterPro"/>
</dbReference>
<dbReference type="InterPro" id="IPR010982">
    <property type="entry name" value="Lambda_DNA-bd_dom_sf"/>
</dbReference>
<dbReference type="Gene3D" id="1.10.260.40">
    <property type="entry name" value="lambda repressor-like DNA-binding domains"/>
    <property type="match status" value="1"/>
</dbReference>
<dbReference type="Proteomes" id="UP001139411">
    <property type="component" value="Unassembled WGS sequence"/>
</dbReference>
<organism evidence="1 2">
    <name type="scientific">Dyadobacter chenhuakuii</name>
    <dbReference type="NCBI Taxonomy" id="2909339"/>
    <lineage>
        <taxon>Bacteria</taxon>
        <taxon>Pseudomonadati</taxon>
        <taxon>Bacteroidota</taxon>
        <taxon>Cytophagia</taxon>
        <taxon>Cytophagales</taxon>
        <taxon>Spirosomataceae</taxon>
        <taxon>Dyadobacter</taxon>
    </lineage>
</organism>
<dbReference type="SUPFAM" id="SSF47413">
    <property type="entry name" value="lambda repressor-like DNA-binding domains"/>
    <property type="match status" value="1"/>
</dbReference>
<accession>A0A9X1QC44</accession>
<proteinExistence type="predicted"/>
<name>A0A9X1QC44_9BACT</name>